<dbReference type="EMBL" id="JBJKBG010000004">
    <property type="protein sequence ID" value="KAL3743460.1"/>
    <property type="molecule type" value="Genomic_DNA"/>
</dbReference>
<evidence type="ECO:0000313" key="2">
    <source>
        <dbReference type="EMBL" id="KAL3743460.1"/>
    </source>
</evidence>
<dbReference type="PANTHER" id="PTHR37697">
    <property type="entry name" value="AP2-LIKE ETHYLENE-RESPONSIVE TRANSCRIPTION FACTOR SNZ"/>
    <property type="match status" value="1"/>
</dbReference>
<sequence>MDNNTNMVEADDAAAAAAVAVSVAELIQSLEQATFMAKQLASTADPTHLLHIHSSLHQSHLLLSSFLSSSAHHHLLLPPPNPPPAAPASAAENSFSSATGAPEPMQLGDDDGGEAEENSKATVDRVEERMRNCFIKNKRPKRPLSPSSAAAAEEGRGGGGDGVPGYDPHGTRLRALDLVYQFHG</sequence>
<feature type="compositionally biased region" description="Pro residues" evidence="1">
    <location>
        <begin position="77"/>
        <end position="86"/>
    </location>
</feature>
<keyword evidence="3" id="KW-1185">Reference proteome</keyword>
<comment type="caution">
    <text evidence="2">The sequence shown here is derived from an EMBL/GenBank/DDBJ whole genome shotgun (WGS) entry which is preliminary data.</text>
</comment>
<feature type="region of interest" description="Disordered" evidence="1">
    <location>
        <begin position="75"/>
        <end position="170"/>
    </location>
</feature>
<gene>
    <name evidence="2" type="ORF">ACJRO7_018711</name>
</gene>
<dbReference type="PANTHER" id="PTHR37697:SF2">
    <property type="entry name" value="AP2-LIKE ETHYLENE-RESPONSIVE TRANSCRIPTION FACTOR SNZ"/>
    <property type="match status" value="1"/>
</dbReference>
<feature type="compositionally biased region" description="Low complexity" evidence="1">
    <location>
        <begin position="87"/>
        <end position="98"/>
    </location>
</feature>
<name>A0ABD3L5K1_EUCGL</name>
<protein>
    <submittedName>
        <fullName evidence="2">Uncharacterized protein</fullName>
    </submittedName>
</protein>
<feature type="compositionally biased region" description="Basic and acidic residues" evidence="1">
    <location>
        <begin position="117"/>
        <end position="131"/>
    </location>
</feature>
<evidence type="ECO:0000313" key="3">
    <source>
        <dbReference type="Proteomes" id="UP001634007"/>
    </source>
</evidence>
<evidence type="ECO:0000256" key="1">
    <source>
        <dbReference type="SAM" id="MobiDB-lite"/>
    </source>
</evidence>
<dbReference type="Proteomes" id="UP001634007">
    <property type="component" value="Unassembled WGS sequence"/>
</dbReference>
<proteinExistence type="predicted"/>
<dbReference type="AlphaFoldDB" id="A0ABD3L5K1"/>
<reference evidence="2 3" key="1">
    <citation type="submission" date="2024-11" db="EMBL/GenBank/DDBJ databases">
        <title>Chromosome-level genome assembly of Eucalyptus globulus Labill. provides insights into its genome evolution.</title>
        <authorList>
            <person name="Li X."/>
        </authorList>
    </citation>
    <scope>NUCLEOTIDE SEQUENCE [LARGE SCALE GENOMIC DNA]</scope>
    <source>
        <strain evidence="2">CL2024</strain>
        <tissue evidence="2">Fresh tender leaves</tissue>
    </source>
</reference>
<accession>A0ABD3L5K1</accession>
<organism evidence="2 3">
    <name type="scientific">Eucalyptus globulus</name>
    <name type="common">Tasmanian blue gum</name>
    <dbReference type="NCBI Taxonomy" id="34317"/>
    <lineage>
        <taxon>Eukaryota</taxon>
        <taxon>Viridiplantae</taxon>
        <taxon>Streptophyta</taxon>
        <taxon>Embryophyta</taxon>
        <taxon>Tracheophyta</taxon>
        <taxon>Spermatophyta</taxon>
        <taxon>Magnoliopsida</taxon>
        <taxon>eudicotyledons</taxon>
        <taxon>Gunneridae</taxon>
        <taxon>Pentapetalae</taxon>
        <taxon>rosids</taxon>
        <taxon>malvids</taxon>
        <taxon>Myrtales</taxon>
        <taxon>Myrtaceae</taxon>
        <taxon>Myrtoideae</taxon>
        <taxon>Eucalypteae</taxon>
        <taxon>Eucalyptus</taxon>
    </lineage>
</organism>